<sequence>MRFAIAISLAFVTLARSAALPQPVSQEVRQAATGYRNVAYFVNWAIYGRNFHPQNLKANELTHVLYSFANVRPETGEVYLSDTWSDTDKHYDGDSWNDVGNNVYGCVKQLFLLKKKNRKLKTLLSIGGWTYSANFPAPASTAAGRARFVSSAVELLKNLGFDGLDIDWEYPKNDNEARDYVTLLAETRRALNAYSPQRHLLLTVASPAGSKNYDIMRLAEMDQYLDFWNLMAYDYSGSWDTLAGHNANWNRSTSNPSSTPFDTGKAVTDYTNRGVPANKIVLGMPLYGRAFQQTDGPGKPYSGVGPGTWEAGVYDYKALPLAGARIETDDSIVASWSYDPAKREMVSFDTPYIIRKKAALVKKLGLGGGMWWESSADKTGADSLVTSFVSEVGGEGALDQTQNELDYPNSKYDNLKAKFPSN</sequence>
<dbReference type="PANTHER" id="PTHR11177">
    <property type="entry name" value="CHITINASE"/>
    <property type="match status" value="1"/>
</dbReference>
<dbReference type="Proteomes" id="UP000700596">
    <property type="component" value="Unassembled WGS sequence"/>
</dbReference>
<accession>A0A9P9IPJ3</accession>
<feature type="chain" id="PRO_5040165788" description="chitinase" evidence="11">
    <location>
        <begin position="20"/>
        <end position="422"/>
    </location>
</feature>
<evidence type="ECO:0000256" key="2">
    <source>
        <dbReference type="ARBA" id="ARBA00008682"/>
    </source>
</evidence>
<dbReference type="FunFam" id="3.10.50.10:FF:000005">
    <property type="entry name" value="Endochitinase B1"/>
    <property type="match status" value="1"/>
</dbReference>
<dbReference type="GO" id="GO:0000272">
    <property type="term" value="P:polysaccharide catabolic process"/>
    <property type="evidence" value="ECO:0007669"/>
    <property type="project" value="UniProtKB-KW"/>
</dbReference>
<feature type="signal peptide" evidence="11">
    <location>
        <begin position="1"/>
        <end position="19"/>
    </location>
</feature>
<dbReference type="SUPFAM" id="SSF51445">
    <property type="entry name" value="(Trans)glycosidases"/>
    <property type="match status" value="1"/>
</dbReference>
<evidence type="ECO:0000256" key="11">
    <source>
        <dbReference type="SAM" id="SignalP"/>
    </source>
</evidence>
<evidence type="ECO:0000256" key="1">
    <source>
        <dbReference type="ARBA" id="ARBA00000822"/>
    </source>
</evidence>
<dbReference type="InterPro" id="IPR017853">
    <property type="entry name" value="GH"/>
</dbReference>
<dbReference type="Gene3D" id="3.10.50.10">
    <property type="match status" value="1"/>
</dbReference>
<evidence type="ECO:0000256" key="9">
    <source>
        <dbReference type="ARBA" id="ARBA00023326"/>
    </source>
</evidence>
<evidence type="ECO:0000313" key="13">
    <source>
        <dbReference type="EMBL" id="KAH7126619.1"/>
    </source>
</evidence>
<dbReference type="PROSITE" id="PS51910">
    <property type="entry name" value="GH18_2"/>
    <property type="match status" value="1"/>
</dbReference>
<dbReference type="OrthoDB" id="76388at2759"/>
<keyword evidence="5" id="KW-0146">Chitin degradation</keyword>
<protein>
    <recommendedName>
        <fullName evidence="3">chitinase</fullName>
        <ecNumber evidence="3">3.2.1.14</ecNumber>
    </recommendedName>
</protein>
<evidence type="ECO:0000256" key="7">
    <source>
        <dbReference type="ARBA" id="ARBA00023277"/>
    </source>
</evidence>
<dbReference type="CDD" id="cd06548">
    <property type="entry name" value="GH18_chitinase"/>
    <property type="match status" value="1"/>
</dbReference>
<dbReference type="InterPro" id="IPR029070">
    <property type="entry name" value="Chitinase_insertion_sf"/>
</dbReference>
<dbReference type="AlphaFoldDB" id="A0A9P9IPJ3"/>
<dbReference type="EMBL" id="JAGMWT010000006">
    <property type="protein sequence ID" value="KAH7126619.1"/>
    <property type="molecule type" value="Genomic_DNA"/>
</dbReference>
<keyword evidence="4 10" id="KW-0378">Hydrolase</keyword>
<keyword evidence="11" id="KW-0732">Signal</keyword>
<dbReference type="InterPro" id="IPR001223">
    <property type="entry name" value="Glyco_hydro18_cat"/>
</dbReference>
<dbReference type="FunFam" id="3.20.20.80:FF:000095">
    <property type="entry name" value="Endochitinase B1"/>
    <property type="match status" value="1"/>
</dbReference>
<evidence type="ECO:0000256" key="3">
    <source>
        <dbReference type="ARBA" id="ARBA00012729"/>
    </source>
</evidence>
<keyword evidence="7" id="KW-0119">Carbohydrate metabolism</keyword>
<evidence type="ECO:0000256" key="5">
    <source>
        <dbReference type="ARBA" id="ARBA00023024"/>
    </source>
</evidence>
<keyword evidence="8 10" id="KW-0326">Glycosidase</keyword>
<dbReference type="InterPro" id="IPR011583">
    <property type="entry name" value="Chitinase_II/V-like_cat"/>
</dbReference>
<dbReference type="GO" id="GO:0008843">
    <property type="term" value="F:endochitinase activity"/>
    <property type="evidence" value="ECO:0007669"/>
    <property type="project" value="UniProtKB-EC"/>
</dbReference>
<keyword evidence="14" id="KW-1185">Reference proteome</keyword>
<evidence type="ECO:0000256" key="6">
    <source>
        <dbReference type="ARBA" id="ARBA00023180"/>
    </source>
</evidence>
<dbReference type="Gene3D" id="3.20.20.80">
    <property type="entry name" value="Glycosidases"/>
    <property type="match status" value="1"/>
</dbReference>
<dbReference type="GO" id="GO:0008061">
    <property type="term" value="F:chitin binding"/>
    <property type="evidence" value="ECO:0007669"/>
    <property type="project" value="InterPro"/>
</dbReference>
<dbReference type="GO" id="GO:0006032">
    <property type="term" value="P:chitin catabolic process"/>
    <property type="evidence" value="ECO:0007669"/>
    <property type="project" value="UniProtKB-KW"/>
</dbReference>
<dbReference type="GO" id="GO:0005576">
    <property type="term" value="C:extracellular region"/>
    <property type="evidence" value="ECO:0007669"/>
    <property type="project" value="TreeGrafter"/>
</dbReference>
<comment type="similarity">
    <text evidence="2">Belongs to the glycosyl hydrolase 18 family. Chitinase class V subfamily.</text>
</comment>
<dbReference type="PANTHER" id="PTHR11177:SF317">
    <property type="entry name" value="CHITINASE 12-RELATED"/>
    <property type="match status" value="1"/>
</dbReference>
<evidence type="ECO:0000256" key="10">
    <source>
        <dbReference type="RuleBase" id="RU000489"/>
    </source>
</evidence>
<evidence type="ECO:0000256" key="4">
    <source>
        <dbReference type="ARBA" id="ARBA00022801"/>
    </source>
</evidence>
<keyword evidence="6" id="KW-0325">Glycoprotein</keyword>
<dbReference type="InterPro" id="IPR050314">
    <property type="entry name" value="Glycosyl_Hydrlase_18"/>
</dbReference>
<name>A0A9P9IPJ3_9PLEO</name>
<keyword evidence="9" id="KW-0624">Polysaccharide degradation</keyword>
<reference evidence="13" key="1">
    <citation type="journal article" date="2021" name="Nat. Commun.">
        <title>Genetic determinants of endophytism in the Arabidopsis root mycobiome.</title>
        <authorList>
            <person name="Mesny F."/>
            <person name="Miyauchi S."/>
            <person name="Thiergart T."/>
            <person name="Pickel B."/>
            <person name="Atanasova L."/>
            <person name="Karlsson M."/>
            <person name="Huettel B."/>
            <person name="Barry K.W."/>
            <person name="Haridas S."/>
            <person name="Chen C."/>
            <person name="Bauer D."/>
            <person name="Andreopoulos W."/>
            <person name="Pangilinan J."/>
            <person name="LaButti K."/>
            <person name="Riley R."/>
            <person name="Lipzen A."/>
            <person name="Clum A."/>
            <person name="Drula E."/>
            <person name="Henrissat B."/>
            <person name="Kohler A."/>
            <person name="Grigoriev I.V."/>
            <person name="Martin F.M."/>
            <person name="Hacquard S."/>
        </authorList>
    </citation>
    <scope>NUCLEOTIDE SEQUENCE</scope>
    <source>
        <strain evidence="13">MPI-CAGE-CH-0243</strain>
    </source>
</reference>
<evidence type="ECO:0000256" key="8">
    <source>
        <dbReference type="ARBA" id="ARBA00023295"/>
    </source>
</evidence>
<dbReference type="PROSITE" id="PS01095">
    <property type="entry name" value="GH18_1"/>
    <property type="match status" value="1"/>
</dbReference>
<dbReference type="Pfam" id="PF00704">
    <property type="entry name" value="Glyco_hydro_18"/>
    <property type="match status" value="1"/>
</dbReference>
<dbReference type="SMART" id="SM00636">
    <property type="entry name" value="Glyco_18"/>
    <property type="match status" value="1"/>
</dbReference>
<proteinExistence type="inferred from homology"/>
<evidence type="ECO:0000259" key="12">
    <source>
        <dbReference type="PROSITE" id="PS51910"/>
    </source>
</evidence>
<dbReference type="InterPro" id="IPR001579">
    <property type="entry name" value="Glyco_hydro_18_chit_AS"/>
</dbReference>
<comment type="caution">
    <text evidence="13">The sequence shown here is derived from an EMBL/GenBank/DDBJ whole genome shotgun (WGS) entry which is preliminary data.</text>
</comment>
<comment type="catalytic activity">
    <reaction evidence="1">
        <text>Random endo-hydrolysis of N-acetyl-beta-D-glucosaminide (1-&gt;4)-beta-linkages in chitin and chitodextrins.</text>
        <dbReference type="EC" id="3.2.1.14"/>
    </reaction>
</comment>
<dbReference type="SUPFAM" id="SSF54556">
    <property type="entry name" value="Chitinase insertion domain"/>
    <property type="match status" value="1"/>
</dbReference>
<dbReference type="EC" id="3.2.1.14" evidence="3"/>
<feature type="domain" description="GH18" evidence="12">
    <location>
        <begin position="35"/>
        <end position="395"/>
    </location>
</feature>
<gene>
    <name evidence="13" type="ORF">B0J11DRAFT_485157</name>
</gene>
<evidence type="ECO:0000313" key="14">
    <source>
        <dbReference type="Proteomes" id="UP000700596"/>
    </source>
</evidence>
<organism evidence="13 14">
    <name type="scientific">Dendryphion nanum</name>
    <dbReference type="NCBI Taxonomy" id="256645"/>
    <lineage>
        <taxon>Eukaryota</taxon>
        <taxon>Fungi</taxon>
        <taxon>Dikarya</taxon>
        <taxon>Ascomycota</taxon>
        <taxon>Pezizomycotina</taxon>
        <taxon>Dothideomycetes</taxon>
        <taxon>Pleosporomycetidae</taxon>
        <taxon>Pleosporales</taxon>
        <taxon>Torulaceae</taxon>
        <taxon>Dendryphion</taxon>
    </lineage>
</organism>